<dbReference type="EMBL" id="CAJNOL010004286">
    <property type="protein sequence ID" value="CAF1584993.1"/>
    <property type="molecule type" value="Genomic_DNA"/>
</dbReference>
<dbReference type="AlphaFoldDB" id="A0A815EGB3"/>
<dbReference type="GO" id="GO:0015421">
    <property type="term" value="F:ABC-type oligopeptide transporter activity"/>
    <property type="evidence" value="ECO:0007669"/>
    <property type="project" value="TreeGrafter"/>
</dbReference>
<reference evidence="2" key="1">
    <citation type="submission" date="2021-02" db="EMBL/GenBank/DDBJ databases">
        <authorList>
            <person name="Nowell W R."/>
        </authorList>
    </citation>
    <scope>NUCLEOTIDE SEQUENCE</scope>
</reference>
<evidence type="ECO:0000313" key="4">
    <source>
        <dbReference type="EMBL" id="CAF1584993.1"/>
    </source>
</evidence>
<protein>
    <recommendedName>
        <fullName evidence="1">ABC transporter domain-containing protein</fullName>
    </recommendedName>
</protein>
<evidence type="ECO:0000313" key="3">
    <source>
        <dbReference type="EMBL" id="CAF1319699.1"/>
    </source>
</evidence>
<dbReference type="Proteomes" id="UP000663864">
    <property type="component" value="Unassembled WGS sequence"/>
</dbReference>
<dbReference type="Proteomes" id="UP000663870">
    <property type="component" value="Unassembled WGS sequence"/>
</dbReference>
<organism evidence="2 6">
    <name type="scientific">Rotaria sordida</name>
    <dbReference type="NCBI Taxonomy" id="392033"/>
    <lineage>
        <taxon>Eukaryota</taxon>
        <taxon>Metazoa</taxon>
        <taxon>Spiralia</taxon>
        <taxon>Gnathifera</taxon>
        <taxon>Rotifera</taxon>
        <taxon>Eurotatoria</taxon>
        <taxon>Bdelloidea</taxon>
        <taxon>Philodinida</taxon>
        <taxon>Philodinidae</taxon>
        <taxon>Rotaria</taxon>
    </lineage>
</organism>
<evidence type="ECO:0000313" key="7">
    <source>
        <dbReference type="Proteomes" id="UP000663870"/>
    </source>
</evidence>
<gene>
    <name evidence="5" type="ORF">JBS370_LOCUS28171</name>
    <name evidence="4" type="ORF">JXQ802_LOCUS46631</name>
    <name evidence="3" type="ORF">PYM288_LOCUS30848</name>
    <name evidence="2" type="ORF">ZHD862_LOCUS28512</name>
</gene>
<evidence type="ECO:0000259" key="1">
    <source>
        <dbReference type="Pfam" id="PF00005"/>
    </source>
</evidence>
<name>A0A815EGB3_9BILA</name>
<evidence type="ECO:0000313" key="2">
    <source>
        <dbReference type="EMBL" id="CAF1311476.1"/>
    </source>
</evidence>
<dbReference type="Proteomes" id="UP000663854">
    <property type="component" value="Unassembled WGS sequence"/>
</dbReference>
<evidence type="ECO:0000313" key="5">
    <source>
        <dbReference type="EMBL" id="CAF4034936.1"/>
    </source>
</evidence>
<dbReference type="GO" id="GO:0005743">
    <property type="term" value="C:mitochondrial inner membrane"/>
    <property type="evidence" value="ECO:0007669"/>
    <property type="project" value="TreeGrafter"/>
</dbReference>
<keyword evidence="7" id="KW-1185">Reference proteome</keyword>
<dbReference type="GO" id="GO:0090374">
    <property type="term" value="P:oligopeptide export from mitochondrion"/>
    <property type="evidence" value="ECO:0007669"/>
    <property type="project" value="TreeGrafter"/>
</dbReference>
<dbReference type="SUPFAM" id="SSF52540">
    <property type="entry name" value="P-loop containing nucleoside triphosphate hydrolases"/>
    <property type="match status" value="1"/>
</dbReference>
<dbReference type="Proteomes" id="UP000663836">
    <property type="component" value="Unassembled WGS sequence"/>
</dbReference>
<dbReference type="Gene3D" id="3.40.50.300">
    <property type="entry name" value="P-loop containing nucleotide triphosphate hydrolases"/>
    <property type="match status" value="1"/>
</dbReference>
<dbReference type="InterPro" id="IPR039421">
    <property type="entry name" value="Type_1_exporter"/>
</dbReference>
<accession>A0A815EGB3</accession>
<sequence length="96" mass="10688">MIWINILEEVNGSLKFRNVSFKYPSRKGVHILKKLSFTCKKGEATAIVGPNGSGKSTCIALLECFYDPQQGAVLLDGHDLRILNVKWLRSIIGLVQ</sequence>
<comment type="caution">
    <text evidence="2">The sequence shown here is derived from an EMBL/GenBank/DDBJ whole genome shotgun (WGS) entry which is preliminary data.</text>
</comment>
<dbReference type="InterPro" id="IPR027417">
    <property type="entry name" value="P-loop_NTPase"/>
</dbReference>
<dbReference type="Pfam" id="PF00005">
    <property type="entry name" value="ABC_tran"/>
    <property type="match status" value="1"/>
</dbReference>
<dbReference type="EMBL" id="CAJNOH010003002">
    <property type="protein sequence ID" value="CAF1319699.1"/>
    <property type="molecule type" value="Genomic_DNA"/>
</dbReference>
<dbReference type="PANTHER" id="PTHR43394:SF1">
    <property type="entry name" value="ATP-BINDING CASSETTE SUB-FAMILY B MEMBER 10, MITOCHONDRIAL"/>
    <property type="match status" value="1"/>
</dbReference>
<dbReference type="GO" id="GO:0005524">
    <property type="term" value="F:ATP binding"/>
    <property type="evidence" value="ECO:0007669"/>
    <property type="project" value="InterPro"/>
</dbReference>
<dbReference type="EMBL" id="CAJOBD010005557">
    <property type="protein sequence ID" value="CAF4034936.1"/>
    <property type="molecule type" value="Genomic_DNA"/>
</dbReference>
<dbReference type="EMBL" id="CAJNOT010002385">
    <property type="protein sequence ID" value="CAF1311476.1"/>
    <property type="molecule type" value="Genomic_DNA"/>
</dbReference>
<proteinExistence type="predicted"/>
<dbReference type="InterPro" id="IPR003439">
    <property type="entry name" value="ABC_transporter-like_ATP-bd"/>
</dbReference>
<dbReference type="PANTHER" id="PTHR43394">
    <property type="entry name" value="ATP-DEPENDENT PERMEASE MDL1, MITOCHONDRIAL"/>
    <property type="match status" value="1"/>
</dbReference>
<feature type="domain" description="ABC transporter" evidence="1">
    <location>
        <begin position="32"/>
        <end position="95"/>
    </location>
</feature>
<evidence type="ECO:0000313" key="6">
    <source>
        <dbReference type="Proteomes" id="UP000663864"/>
    </source>
</evidence>
<dbReference type="GO" id="GO:0016887">
    <property type="term" value="F:ATP hydrolysis activity"/>
    <property type="evidence" value="ECO:0007669"/>
    <property type="project" value="InterPro"/>
</dbReference>